<evidence type="ECO:0000256" key="1">
    <source>
        <dbReference type="SAM" id="SignalP"/>
    </source>
</evidence>
<protein>
    <submittedName>
        <fullName evidence="3">T9SS type A sorting domain-containing protein</fullName>
    </submittedName>
</protein>
<dbReference type="Gene3D" id="2.120.10.80">
    <property type="entry name" value="Kelch-type beta propeller"/>
    <property type="match status" value="1"/>
</dbReference>
<sequence length="491" mass="53402">MKKFYSLMVALMIATAGFAQITLVKDIEHGTAGSGPTELTVFDGNIYFKADYAFDANGNDVIDTEEDFGIEVVKSDGTKDGTVLLKDLKELSGNSSPNGFFVYGDYLYFNANPGTYGALKTDGSTVSEATTTNGFGIVGPTLLNDLCYYRHTYTADGIKNELFQYDGTNNSAVALAAGTPEEYIYSSIGFNNKIYAYMYWGDDLNVIGKELYAYDLENDSWELIKNIGEDDSTSDPAVVAHGDISNFTILGEKLYFEALGFVWESDGTTEGTTQVNDISAIAGTGSFYVWNEVLYFEGDNGTDGDQLYSYDPSMGTLTQLSNITGDHDPIHYAAPGDGYLYYTGKNAAGTVLLYRTDGTLVQELYGSEPFNSFDDVVAMNGVLYFEATDGSVGKELYKLDPATITVNDIVTGIEEELYAKSLSIYPNPTDGVINIAGLETVEAEYTLYDIAGRTVQTGITTSQITLDVATGIYILEVKDGNYTTTHKVQVK</sequence>
<dbReference type="AlphaFoldDB" id="A0AAE3MAA7"/>
<feature type="domain" description="Secretion system C-terminal sorting" evidence="2">
    <location>
        <begin position="424"/>
        <end position="490"/>
    </location>
</feature>
<keyword evidence="1" id="KW-0732">Signal</keyword>
<dbReference type="InterPro" id="IPR015915">
    <property type="entry name" value="Kelch-typ_b-propeller"/>
</dbReference>
<gene>
    <name evidence="3" type="ORF">OM074_00160</name>
</gene>
<keyword evidence="4" id="KW-1185">Reference proteome</keyword>
<comment type="caution">
    <text evidence="3">The sequence shown here is derived from an EMBL/GenBank/DDBJ whole genome shotgun (WGS) entry which is preliminary data.</text>
</comment>
<feature type="chain" id="PRO_5042159428" evidence="1">
    <location>
        <begin position="22"/>
        <end position="491"/>
    </location>
</feature>
<dbReference type="NCBIfam" id="TIGR04183">
    <property type="entry name" value="Por_Secre_tail"/>
    <property type="match status" value="1"/>
</dbReference>
<evidence type="ECO:0000259" key="2">
    <source>
        <dbReference type="Pfam" id="PF18962"/>
    </source>
</evidence>
<dbReference type="InterPro" id="IPR026444">
    <property type="entry name" value="Secre_tail"/>
</dbReference>
<dbReference type="EMBL" id="JAPDPI010000001">
    <property type="protein sequence ID" value="MCW3804013.1"/>
    <property type="molecule type" value="Genomic_DNA"/>
</dbReference>
<evidence type="ECO:0000313" key="3">
    <source>
        <dbReference type="EMBL" id="MCW3804013.1"/>
    </source>
</evidence>
<name>A0AAE3MAA7_9BACT</name>
<accession>A0AAE3MAA7</accession>
<organism evidence="3 4">
    <name type="scientific">Plebeiibacterium marinum</name>
    <dbReference type="NCBI Taxonomy" id="2992111"/>
    <lineage>
        <taxon>Bacteria</taxon>
        <taxon>Pseudomonadati</taxon>
        <taxon>Bacteroidota</taxon>
        <taxon>Bacteroidia</taxon>
        <taxon>Marinilabiliales</taxon>
        <taxon>Marinilabiliaceae</taxon>
        <taxon>Plebeiibacterium</taxon>
    </lineage>
</organism>
<dbReference type="Pfam" id="PF18962">
    <property type="entry name" value="Por_Secre_tail"/>
    <property type="match status" value="1"/>
</dbReference>
<dbReference type="SUPFAM" id="SSF50998">
    <property type="entry name" value="Quinoprotein alcohol dehydrogenase-like"/>
    <property type="match status" value="1"/>
</dbReference>
<dbReference type="InterPro" id="IPR011047">
    <property type="entry name" value="Quinoprotein_ADH-like_sf"/>
</dbReference>
<proteinExistence type="predicted"/>
<dbReference type="Proteomes" id="UP001207408">
    <property type="component" value="Unassembled WGS sequence"/>
</dbReference>
<reference evidence="3" key="1">
    <citation type="submission" date="2022-10" db="EMBL/GenBank/DDBJ databases">
        <authorList>
            <person name="Yu W.X."/>
        </authorList>
    </citation>
    <scope>NUCLEOTIDE SEQUENCE</scope>
    <source>
        <strain evidence="3">D04</strain>
    </source>
</reference>
<dbReference type="RefSeq" id="WP_301197237.1">
    <property type="nucleotide sequence ID" value="NZ_JAPDPI010000001.1"/>
</dbReference>
<feature type="signal peptide" evidence="1">
    <location>
        <begin position="1"/>
        <end position="21"/>
    </location>
</feature>
<evidence type="ECO:0000313" key="4">
    <source>
        <dbReference type="Proteomes" id="UP001207408"/>
    </source>
</evidence>